<dbReference type="GO" id="GO:0034045">
    <property type="term" value="C:phagophore assembly site membrane"/>
    <property type="evidence" value="ECO:0007669"/>
    <property type="project" value="UniProtKB-SubCell"/>
</dbReference>
<evidence type="ECO:0000256" key="9">
    <source>
        <dbReference type="ARBA" id="ARBA00022989"/>
    </source>
</evidence>
<dbReference type="PANTHER" id="PTHR13038:SF10">
    <property type="entry name" value="AUTOPHAGY-RELATED PROTEIN 9"/>
    <property type="match status" value="1"/>
</dbReference>
<evidence type="ECO:0000256" key="6">
    <source>
        <dbReference type="ARBA" id="ARBA00018074"/>
    </source>
</evidence>
<feature type="transmembrane region" description="Helical" evidence="18">
    <location>
        <begin position="169"/>
        <end position="190"/>
    </location>
</feature>
<dbReference type="GO" id="GO:0005789">
    <property type="term" value="C:endoplasmic reticulum membrane"/>
    <property type="evidence" value="ECO:0007669"/>
    <property type="project" value="UniProtKB-SubCell"/>
</dbReference>
<dbReference type="PANTHER" id="PTHR13038">
    <property type="entry name" value="APG9 AUTOPHAGY 9"/>
    <property type="match status" value="1"/>
</dbReference>
<dbReference type="GO" id="GO:0006869">
    <property type="term" value="P:lipid transport"/>
    <property type="evidence" value="ECO:0007669"/>
    <property type="project" value="UniProtKB-KW"/>
</dbReference>
<feature type="region of interest" description="Disordered" evidence="19">
    <location>
        <begin position="282"/>
        <end position="334"/>
    </location>
</feature>
<comment type="catalytic activity">
    <reaction evidence="17">
        <text>a 1,2-diacyl-sn-glycero-3-phosphocholine(in) = a 1,2-diacyl-sn-glycero-3-phosphocholine(out)</text>
        <dbReference type="Rhea" id="RHEA:38571"/>
        <dbReference type="ChEBI" id="CHEBI:57643"/>
    </reaction>
</comment>
<evidence type="ECO:0000313" key="20">
    <source>
        <dbReference type="EMBL" id="RKP23906.1"/>
    </source>
</evidence>
<evidence type="ECO:0000256" key="14">
    <source>
        <dbReference type="ARBA" id="ARBA00024479"/>
    </source>
</evidence>
<dbReference type="GO" id="GO:0000139">
    <property type="term" value="C:Golgi membrane"/>
    <property type="evidence" value="ECO:0007669"/>
    <property type="project" value="UniProtKB-SubCell"/>
</dbReference>
<dbReference type="GO" id="GO:0005776">
    <property type="term" value="C:autophagosome"/>
    <property type="evidence" value="ECO:0007669"/>
    <property type="project" value="TreeGrafter"/>
</dbReference>
<evidence type="ECO:0000256" key="18">
    <source>
        <dbReference type="RuleBase" id="RU364027"/>
    </source>
</evidence>
<name>A0A4P9YV69_9FUNG</name>
<keyword evidence="8 18" id="KW-0812">Transmembrane</keyword>
<dbReference type="GO" id="GO:0034497">
    <property type="term" value="P:protein localization to phagophore assembly site"/>
    <property type="evidence" value="ECO:0007669"/>
    <property type="project" value="TreeGrafter"/>
</dbReference>
<keyword evidence="11" id="KW-0333">Golgi apparatus</keyword>
<comment type="caution">
    <text evidence="18">Lacks conserved residue(s) required for the propagation of feature annotation.</text>
</comment>
<keyword evidence="10 18" id="KW-0072">Autophagy</keyword>
<gene>
    <name evidence="20" type="ORF">SYNPS1DRAFT_24015</name>
</gene>
<protein>
    <recommendedName>
        <fullName evidence="6 18">Autophagy-related protein 9</fullName>
    </recommendedName>
</protein>
<keyword evidence="7 18" id="KW-0813">Transport</keyword>
<reference evidence="21" key="1">
    <citation type="journal article" date="2018" name="Nat. Microbiol.">
        <title>Leveraging single-cell genomics to expand the fungal tree of life.</title>
        <authorList>
            <person name="Ahrendt S.R."/>
            <person name="Quandt C.A."/>
            <person name="Ciobanu D."/>
            <person name="Clum A."/>
            <person name="Salamov A."/>
            <person name="Andreopoulos B."/>
            <person name="Cheng J.F."/>
            <person name="Woyke T."/>
            <person name="Pelin A."/>
            <person name="Henrissat B."/>
            <person name="Reynolds N.K."/>
            <person name="Benny G.L."/>
            <person name="Smith M.E."/>
            <person name="James T.Y."/>
            <person name="Grigoriev I.V."/>
        </authorList>
    </citation>
    <scope>NUCLEOTIDE SEQUENCE [LARGE SCALE GENOMIC DNA]</scope>
    <source>
        <strain evidence="21">Benny S71-1</strain>
    </source>
</reference>
<accession>A0A4P9YV69</accession>
<evidence type="ECO:0000256" key="15">
    <source>
        <dbReference type="ARBA" id="ARBA00024615"/>
    </source>
</evidence>
<dbReference type="AlphaFoldDB" id="A0A4P9YV69"/>
<evidence type="ECO:0000256" key="16">
    <source>
        <dbReference type="ARBA" id="ARBA00024621"/>
    </source>
</evidence>
<dbReference type="GO" id="GO:0000422">
    <property type="term" value="P:autophagy of mitochondrion"/>
    <property type="evidence" value="ECO:0007669"/>
    <property type="project" value="TreeGrafter"/>
</dbReference>
<dbReference type="GO" id="GO:0034727">
    <property type="term" value="P:piecemeal microautophagy of the nucleus"/>
    <property type="evidence" value="ECO:0007669"/>
    <property type="project" value="TreeGrafter"/>
</dbReference>
<evidence type="ECO:0000313" key="21">
    <source>
        <dbReference type="Proteomes" id="UP000278143"/>
    </source>
</evidence>
<feature type="transmembrane region" description="Helical" evidence="18">
    <location>
        <begin position="103"/>
        <end position="121"/>
    </location>
</feature>
<dbReference type="Pfam" id="PF04109">
    <property type="entry name" value="ATG9"/>
    <property type="match status" value="1"/>
</dbReference>
<evidence type="ECO:0000256" key="12">
    <source>
        <dbReference type="ARBA" id="ARBA00023055"/>
    </source>
</evidence>
<evidence type="ECO:0000256" key="7">
    <source>
        <dbReference type="ARBA" id="ARBA00022448"/>
    </source>
</evidence>
<evidence type="ECO:0000256" key="2">
    <source>
        <dbReference type="ARBA" id="ARBA00004477"/>
    </source>
</evidence>
<evidence type="ECO:0000256" key="8">
    <source>
        <dbReference type="ARBA" id="ARBA00022692"/>
    </source>
</evidence>
<keyword evidence="9 18" id="KW-1133">Transmembrane helix</keyword>
<dbReference type="Proteomes" id="UP000278143">
    <property type="component" value="Unassembled WGS sequence"/>
</dbReference>
<comment type="subcellular location">
    <subcellularLocation>
        <location evidence="1">Cytoplasmic vesicle membrane</location>
        <topology evidence="1">Multi-pass membrane protein</topology>
    </subcellularLocation>
    <subcellularLocation>
        <location evidence="2">Endoplasmic reticulum membrane</location>
        <topology evidence="2">Multi-pass membrane protein</topology>
    </subcellularLocation>
    <subcellularLocation>
        <location evidence="4">Golgi apparatus membrane</location>
        <topology evidence="4">Multi-pass membrane protein</topology>
    </subcellularLocation>
    <subcellularLocation>
        <location evidence="3 18">Preautophagosomal structure membrane</location>
        <topology evidence="3 18">Multi-pass membrane protein</topology>
    </subcellularLocation>
</comment>
<comment type="catalytic activity">
    <reaction evidence="15">
        <text>a 1,2-diacyl-sn-glycero-3-phosphoethanolamine(in) = a 1,2-diacyl-sn-glycero-3-phosphoethanolamine(out)</text>
        <dbReference type="Rhea" id="RHEA:38895"/>
        <dbReference type="ChEBI" id="CHEBI:64612"/>
    </reaction>
</comment>
<dbReference type="InterPro" id="IPR007241">
    <property type="entry name" value="Autophagy-rel_prot_9"/>
</dbReference>
<keyword evidence="13 18" id="KW-0472">Membrane</keyword>
<comment type="function">
    <text evidence="18">Phospholipid scramblase involved in autophagy. Cycles between the preautophagosomal structure/phagophore assembly site (PAS) and the cytoplasmic vesicle pool and supplies membrane for the growing autophagosome. Lipid scramblase activity plays a key role in preautophagosomal structure/phagophore assembly by distributing the phospholipids that arrive through ATG2 from the cytoplasmic to the luminal leaflet of the bilayer, thereby driving autophagosomal membrane expansion.</text>
</comment>
<dbReference type="EMBL" id="KZ990595">
    <property type="protein sequence ID" value="RKP23906.1"/>
    <property type="molecule type" value="Genomic_DNA"/>
</dbReference>
<evidence type="ECO:0000256" key="17">
    <source>
        <dbReference type="ARBA" id="ARBA00024631"/>
    </source>
</evidence>
<proteinExistence type="inferred from homology"/>
<evidence type="ECO:0000256" key="10">
    <source>
        <dbReference type="ARBA" id="ARBA00023006"/>
    </source>
</evidence>
<comment type="similarity">
    <text evidence="5 18">Belongs to the ATG9 family.</text>
</comment>
<evidence type="ECO:0000256" key="11">
    <source>
        <dbReference type="ARBA" id="ARBA00023034"/>
    </source>
</evidence>
<comment type="catalytic activity">
    <reaction evidence="16">
        <text>a 1,2-diacyl-sn-glycero-3-phospho-(1D-myo-inositol-3-phosphate)(in) = a 1,2-diacyl-sn-glycero-3-phospho-(1D-myo-inositol-3-phosphate)(out)</text>
        <dbReference type="Rhea" id="RHEA:67920"/>
        <dbReference type="ChEBI" id="CHEBI:58088"/>
    </reaction>
</comment>
<dbReference type="OrthoDB" id="2020634at2759"/>
<keyword evidence="12 18" id="KW-0445">Lipid transport</keyword>
<feature type="transmembrane region" description="Helical" evidence="18">
    <location>
        <begin position="66"/>
        <end position="87"/>
    </location>
</feature>
<comment type="catalytic activity">
    <reaction evidence="14">
        <text>a 1,2-diacyl-sn-glycero-3-phospho-L-serine(in) = a 1,2-diacyl-sn-glycero-3-phospho-L-serine(out)</text>
        <dbReference type="Rhea" id="RHEA:38663"/>
        <dbReference type="ChEBI" id="CHEBI:57262"/>
    </reaction>
</comment>
<organism evidence="20 21">
    <name type="scientific">Syncephalis pseudoplumigaleata</name>
    <dbReference type="NCBI Taxonomy" id="1712513"/>
    <lineage>
        <taxon>Eukaryota</taxon>
        <taxon>Fungi</taxon>
        <taxon>Fungi incertae sedis</taxon>
        <taxon>Zoopagomycota</taxon>
        <taxon>Zoopagomycotina</taxon>
        <taxon>Zoopagomycetes</taxon>
        <taxon>Zoopagales</taxon>
        <taxon>Piptocephalidaceae</taxon>
        <taxon>Syncephalis</taxon>
    </lineage>
</organism>
<evidence type="ECO:0000256" key="3">
    <source>
        <dbReference type="ARBA" id="ARBA00004511"/>
    </source>
</evidence>
<evidence type="ECO:0000256" key="4">
    <source>
        <dbReference type="ARBA" id="ARBA00004653"/>
    </source>
</evidence>
<evidence type="ECO:0000256" key="1">
    <source>
        <dbReference type="ARBA" id="ARBA00004439"/>
    </source>
</evidence>
<dbReference type="GO" id="GO:0061709">
    <property type="term" value="P:reticulophagy"/>
    <property type="evidence" value="ECO:0007669"/>
    <property type="project" value="TreeGrafter"/>
</dbReference>
<evidence type="ECO:0000256" key="19">
    <source>
        <dbReference type="SAM" id="MobiDB-lite"/>
    </source>
</evidence>
<dbReference type="GO" id="GO:0030659">
    <property type="term" value="C:cytoplasmic vesicle membrane"/>
    <property type="evidence" value="ECO:0007669"/>
    <property type="project" value="UniProtKB-SubCell"/>
</dbReference>
<evidence type="ECO:0000256" key="5">
    <source>
        <dbReference type="ARBA" id="ARBA00006185"/>
    </source>
</evidence>
<sequence>MLFFRYMAEYHKYPSAISSRQYTRFARWKFREFDELPHLFQKRLDRSLEDANRYVDQFPRQNTAHLARFVSFIAGSFALVLFLLSIVDQELFLSFNITPDRSVAFYLGLFGTVFAIARGAIPDENIVFEPEKTLRAVVAETHYFPSEWRHRLHTDEVRRQFCELFDLKVTILLQELVAVLVTPFILWFSLPRCSQQIVDFFREFTVQVEGVGYVCSFALFDFKRHGNIRYGAPSEAVNEHFISKEGKMEKSFINFKANHPDWEPEDMAGSLYLTRLQSNASANEQPATHAARSRTPGNGRTHPLRHQRTFSAESLDDSMAMDTPPVVNAENIAG</sequence>
<evidence type="ECO:0000256" key="13">
    <source>
        <dbReference type="ARBA" id="ARBA00023136"/>
    </source>
</evidence>
<keyword evidence="21" id="KW-1185">Reference proteome</keyword>